<feature type="domain" description="EamA" evidence="12">
    <location>
        <begin position="39"/>
        <end position="115"/>
    </location>
</feature>
<keyword evidence="8 11" id="KW-1133">Transmembrane helix</keyword>
<dbReference type="InterPro" id="IPR000390">
    <property type="entry name" value="Small_drug/metabolite_transptr"/>
</dbReference>
<dbReference type="SUPFAM" id="SSF103481">
    <property type="entry name" value="Multidrug resistance efflux transporter EmrE"/>
    <property type="match status" value="1"/>
</dbReference>
<keyword evidence="7" id="KW-0448">Lipopolysaccharide biosynthesis</keyword>
<keyword evidence="14" id="KW-1185">Reference proteome</keyword>
<evidence type="ECO:0000313" key="13">
    <source>
        <dbReference type="EMBL" id="TKI04479.1"/>
    </source>
</evidence>
<feature type="transmembrane region" description="Helical" evidence="11">
    <location>
        <begin position="6"/>
        <end position="26"/>
    </location>
</feature>
<dbReference type="PANTHER" id="PTHR30561:SF9">
    <property type="entry name" value="4-AMINO-4-DEOXY-L-ARABINOSE-PHOSPHOUNDECAPRENOL FLIPPASE SUBUNIT ARNF-RELATED"/>
    <property type="match status" value="1"/>
</dbReference>
<comment type="subcellular location">
    <subcellularLocation>
        <location evidence="1">Cell membrane</location>
        <topology evidence="1">Multi-pass membrane protein</topology>
    </subcellularLocation>
</comment>
<dbReference type="PANTHER" id="PTHR30561">
    <property type="entry name" value="SMR FAMILY PROTON-DEPENDENT DRUG EFFLUX TRANSPORTER SUGE"/>
    <property type="match status" value="1"/>
</dbReference>
<evidence type="ECO:0000256" key="11">
    <source>
        <dbReference type="SAM" id="Phobius"/>
    </source>
</evidence>
<keyword evidence="2" id="KW-1003">Cell membrane</keyword>
<evidence type="ECO:0000256" key="4">
    <source>
        <dbReference type="ARBA" id="ARBA00022519"/>
    </source>
</evidence>
<organism evidence="13 14">
    <name type="scientific">Martelella alba</name>
    <dbReference type="NCBI Taxonomy" id="2590451"/>
    <lineage>
        <taxon>Bacteria</taxon>
        <taxon>Pseudomonadati</taxon>
        <taxon>Pseudomonadota</taxon>
        <taxon>Alphaproteobacteria</taxon>
        <taxon>Hyphomicrobiales</taxon>
        <taxon>Aurantimonadaceae</taxon>
        <taxon>Martelella</taxon>
    </lineage>
</organism>
<evidence type="ECO:0000259" key="12">
    <source>
        <dbReference type="Pfam" id="PF00892"/>
    </source>
</evidence>
<evidence type="ECO:0000256" key="9">
    <source>
        <dbReference type="ARBA" id="ARBA00023098"/>
    </source>
</evidence>
<dbReference type="RefSeq" id="WP_136991519.1">
    <property type="nucleotide sequence ID" value="NZ_SZPQ01000028.1"/>
</dbReference>
<feature type="transmembrane region" description="Helical" evidence="11">
    <location>
        <begin position="100"/>
        <end position="117"/>
    </location>
</feature>
<comment type="caution">
    <text evidence="13">The sequence shown here is derived from an EMBL/GenBank/DDBJ whole genome shotgun (WGS) entry which is preliminary data.</text>
</comment>
<evidence type="ECO:0000313" key="14">
    <source>
        <dbReference type="Proteomes" id="UP000305202"/>
    </source>
</evidence>
<dbReference type="Gene3D" id="1.10.3730.20">
    <property type="match status" value="1"/>
</dbReference>
<keyword evidence="3" id="KW-0444">Lipid biosynthesis</keyword>
<keyword evidence="5" id="KW-0441">Lipid A biosynthesis</keyword>
<evidence type="ECO:0000256" key="1">
    <source>
        <dbReference type="ARBA" id="ARBA00004651"/>
    </source>
</evidence>
<dbReference type="EMBL" id="SZPQ01000028">
    <property type="protein sequence ID" value="TKI04479.1"/>
    <property type="molecule type" value="Genomic_DNA"/>
</dbReference>
<keyword evidence="9" id="KW-0443">Lipid metabolism</keyword>
<evidence type="ECO:0000256" key="6">
    <source>
        <dbReference type="ARBA" id="ARBA00022692"/>
    </source>
</evidence>
<sequence>MSQLTVFLWILNVLIDTLGQLAFKAAASSAAPYAGRAHWRHMLAGKWIWIGIFSYVFEFVLWLAFLSLVPLSVGVMLGSINIVAIMVAGRLWFKEKISKWRLIGILLVACGVLIVGIES</sequence>
<keyword evidence="6 11" id="KW-0812">Transmembrane</keyword>
<gene>
    <name evidence="13" type="ORF">FCN80_17810</name>
</gene>
<evidence type="ECO:0000256" key="8">
    <source>
        <dbReference type="ARBA" id="ARBA00022989"/>
    </source>
</evidence>
<dbReference type="Pfam" id="PF00892">
    <property type="entry name" value="EamA"/>
    <property type="match status" value="1"/>
</dbReference>
<evidence type="ECO:0000256" key="10">
    <source>
        <dbReference type="ARBA" id="ARBA00023136"/>
    </source>
</evidence>
<evidence type="ECO:0000256" key="2">
    <source>
        <dbReference type="ARBA" id="ARBA00022475"/>
    </source>
</evidence>
<evidence type="ECO:0000256" key="3">
    <source>
        <dbReference type="ARBA" id="ARBA00022516"/>
    </source>
</evidence>
<protein>
    <recommendedName>
        <fullName evidence="12">EamA domain-containing protein</fullName>
    </recommendedName>
</protein>
<reference evidence="13 14" key="1">
    <citation type="submission" date="2019-04" db="EMBL/GenBank/DDBJ databases">
        <authorList>
            <person name="Li M."/>
            <person name="Gao C."/>
        </authorList>
    </citation>
    <scope>NUCLEOTIDE SEQUENCE [LARGE SCALE GENOMIC DNA]</scope>
    <source>
        <strain evidence="13 14">BGMRC 2031</strain>
    </source>
</reference>
<proteinExistence type="predicted"/>
<accession>A0ABY2SLW5</accession>
<keyword evidence="10 11" id="KW-0472">Membrane</keyword>
<keyword evidence="4" id="KW-0997">Cell inner membrane</keyword>
<evidence type="ECO:0000256" key="7">
    <source>
        <dbReference type="ARBA" id="ARBA00022985"/>
    </source>
</evidence>
<evidence type="ECO:0000256" key="5">
    <source>
        <dbReference type="ARBA" id="ARBA00022556"/>
    </source>
</evidence>
<name>A0ABY2SLW5_9HYPH</name>
<feature type="transmembrane region" description="Helical" evidence="11">
    <location>
        <begin position="71"/>
        <end position="93"/>
    </location>
</feature>
<dbReference type="InterPro" id="IPR037185">
    <property type="entry name" value="EmrE-like"/>
</dbReference>
<feature type="transmembrane region" description="Helical" evidence="11">
    <location>
        <begin position="47"/>
        <end position="65"/>
    </location>
</feature>
<dbReference type="Proteomes" id="UP000305202">
    <property type="component" value="Unassembled WGS sequence"/>
</dbReference>
<dbReference type="InterPro" id="IPR000620">
    <property type="entry name" value="EamA_dom"/>
</dbReference>